<organism evidence="2 3">
    <name type="scientific">Gossypium stocksii</name>
    <dbReference type="NCBI Taxonomy" id="47602"/>
    <lineage>
        <taxon>Eukaryota</taxon>
        <taxon>Viridiplantae</taxon>
        <taxon>Streptophyta</taxon>
        <taxon>Embryophyta</taxon>
        <taxon>Tracheophyta</taxon>
        <taxon>Spermatophyta</taxon>
        <taxon>Magnoliopsida</taxon>
        <taxon>eudicotyledons</taxon>
        <taxon>Gunneridae</taxon>
        <taxon>Pentapetalae</taxon>
        <taxon>rosids</taxon>
        <taxon>malvids</taxon>
        <taxon>Malvales</taxon>
        <taxon>Malvaceae</taxon>
        <taxon>Malvoideae</taxon>
        <taxon>Gossypium</taxon>
    </lineage>
</organism>
<reference evidence="2 3" key="1">
    <citation type="journal article" date="2021" name="Plant Biotechnol. J.">
        <title>Multi-omics assisted identification of the key and species-specific regulatory components of drought-tolerant mechanisms in Gossypium stocksii.</title>
        <authorList>
            <person name="Yu D."/>
            <person name="Ke L."/>
            <person name="Zhang D."/>
            <person name="Wu Y."/>
            <person name="Sun Y."/>
            <person name="Mei J."/>
            <person name="Sun J."/>
            <person name="Sun Y."/>
        </authorList>
    </citation>
    <scope>NUCLEOTIDE SEQUENCE [LARGE SCALE GENOMIC DNA]</scope>
    <source>
        <strain evidence="3">cv. E1</strain>
        <tissue evidence="2">Leaf</tissue>
    </source>
</reference>
<feature type="region of interest" description="Disordered" evidence="1">
    <location>
        <begin position="67"/>
        <end position="87"/>
    </location>
</feature>
<sequence>MDDPTLIKRKAKLTSQKEISESSIPQLEWMIRWMQEMDLVLQEFVQLNNMRKPNYSPNMMGLMHFHHEVKKQESEEKEDSEDEEGEK</sequence>
<gene>
    <name evidence="2" type="ORF">J1N35_033927</name>
</gene>
<evidence type="ECO:0000313" key="2">
    <source>
        <dbReference type="EMBL" id="KAH1055862.1"/>
    </source>
</evidence>
<dbReference type="Proteomes" id="UP000828251">
    <property type="component" value="Unassembled WGS sequence"/>
</dbReference>
<keyword evidence="3" id="KW-1185">Reference proteome</keyword>
<name>A0A9D3UR40_9ROSI</name>
<accession>A0A9D3UR40</accession>
<evidence type="ECO:0000313" key="3">
    <source>
        <dbReference type="Proteomes" id="UP000828251"/>
    </source>
</evidence>
<proteinExistence type="predicted"/>
<evidence type="ECO:0000256" key="1">
    <source>
        <dbReference type="SAM" id="MobiDB-lite"/>
    </source>
</evidence>
<dbReference type="AlphaFoldDB" id="A0A9D3UR40"/>
<dbReference type="EMBL" id="JAIQCV010000010">
    <property type="protein sequence ID" value="KAH1055862.1"/>
    <property type="molecule type" value="Genomic_DNA"/>
</dbReference>
<protein>
    <submittedName>
        <fullName evidence="2">Uncharacterized protein</fullName>
    </submittedName>
</protein>
<feature type="compositionally biased region" description="Acidic residues" evidence="1">
    <location>
        <begin position="75"/>
        <end position="87"/>
    </location>
</feature>
<comment type="caution">
    <text evidence="2">The sequence shown here is derived from an EMBL/GenBank/DDBJ whole genome shotgun (WGS) entry which is preliminary data.</text>
</comment>